<keyword evidence="6" id="KW-0496">Mitochondrion</keyword>
<sequence length="127" mass="13707">MFGFSKGKDIITLFHKAASPSSVKVANMLKQASIAAAESASKPEFELNITEDTPTADQISTILSYVGDKGASSVVQNATSANEALKKFKENVSYFQRPLVVDWNNGKVVPGENESEILKMIDALPKN</sequence>
<gene>
    <name evidence="7" type="ORF">QBC42DRAFT_282089</name>
</gene>
<organism evidence="7 8">
    <name type="scientific">Cladorrhinum samala</name>
    <dbReference type="NCBI Taxonomy" id="585594"/>
    <lineage>
        <taxon>Eukaryota</taxon>
        <taxon>Fungi</taxon>
        <taxon>Dikarya</taxon>
        <taxon>Ascomycota</taxon>
        <taxon>Pezizomycotina</taxon>
        <taxon>Sordariomycetes</taxon>
        <taxon>Sordariomycetidae</taxon>
        <taxon>Sordariales</taxon>
        <taxon>Podosporaceae</taxon>
        <taxon>Cladorrhinum</taxon>
    </lineage>
</organism>
<name>A0AAV9I1P6_9PEZI</name>
<dbReference type="PANTHER" id="PTHR28071:SF1">
    <property type="entry name" value="REDOX PROTEIN FMP46, MITOCHONDRIAL-RELATED"/>
    <property type="match status" value="1"/>
</dbReference>
<dbReference type="Proteomes" id="UP001321749">
    <property type="component" value="Unassembled WGS sequence"/>
</dbReference>
<comment type="caution">
    <text evidence="7">The sequence shown here is derived from an EMBL/GenBank/DDBJ whole genome shotgun (WGS) entry which is preliminary data.</text>
</comment>
<proteinExistence type="inferred from homology"/>
<comment type="subcellular location">
    <subcellularLocation>
        <location evidence="2">Mitochondrion</location>
    </subcellularLocation>
</comment>
<evidence type="ECO:0000256" key="3">
    <source>
        <dbReference type="ARBA" id="ARBA00009734"/>
    </source>
</evidence>
<dbReference type="InterPro" id="IPR036249">
    <property type="entry name" value="Thioredoxin-like_sf"/>
</dbReference>
<evidence type="ECO:0000256" key="5">
    <source>
        <dbReference type="ARBA" id="ARBA00023002"/>
    </source>
</evidence>
<comment type="function">
    <text evidence="1">Putative mitochondrial redox protein which could be involved in the reduction of small toxic molecules.</text>
</comment>
<evidence type="ECO:0000256" key="4">
    <source>
        <dbReference type="ARBA" id="ARBA00022946"/>
    </source>
</evidence>
<reference evidence="7" key="2">
    <citation type="submission" date="2023-06" db="EMBL/GenBank/DDBJ databases">
        <authorList>
            <consortium name="Lawrence Berkeley National Laboratory"/>
            <person name="Mondo S.J."/>
            <person name="Hensen N."/>
            <person name="Bonometti L."/>
            <person name="Westerberg I."/>
            <person name="Brannstrom I.O."/>
            <person name="Guillou S."/>
            <person name="Cros-Aarteil S."/>
            <person name="Calhoun S."/>
            <person name="Haridas S."/>
            <person name="Kuo A."/>
            <person name="Pangilinan J."/>
            <person name="Riley R."/>
            <person name="Labutti K."/>
            <person name="Andreopoulos B."/>
            <person name="Lipzen A."/>
            <person name="Chen C."/>
            <person name="Yanf M."/>
            <person name="Daum C."/>
            <person name="Ng V."/>
            <person name="Clum A."/>
            <person name="Steindorff A."/>
            <person name="Ohm R."/>
            <person name="Martin F."/>
            <person name="Silar P."/>
            <person name="Natvig D."/>
            <person name="Lalanne C."/>
            <person name="Gautier V."/>
            <person name="Ament-Velasquez S.L."/>
            <person name="Kruys A."/>
            <person name="Hutchinson M.I."/>
            <person name="Powell A.J."/>
            <person name="Barry K."/>
            <person name="Miller A.N."/>
            <person name="Grigoriev I.V."/>
            <person name="Debuchy R."/>
            <person name="Gladieux P."/>
            <person name="Thoren M.H."/>
            <person name="Johannesson H."/>
        </authorList>
    </citation>
    <scope>NUCLEOTIDE SEQUENCE</scope>
    <source>
        <strain evidence="7">PSN324</strain>
    </source>
</reference>
<accession>A0AAV9I1P6</accession>
<dbReference type="Pfam" id="PF07955">
    <property type="entry name" value="DUF1687"/>
    <property type="match status" value="1"/>
</dbReference>
<evidence type="ECO:0000313" key="8">
    <source>
        <dbReference type="Proteomes" id="UP001321749"/>
    </source>
</evidence>
<evidence type="ECO:0000256" key="6">
    <source>
        <dbReference type="ARBA" id="ARBA00023128"/>
    </source>
</evidence>
<comment type="similarity">
    <text evidence="3">Belongs to the FMP46 family.</text>
</comment>
<evidence type="ECO:0000313" key="7">
    <source>
        <dbReference type="EMBL" id="KAK4466643.1"/>
    </source>
</evidence>
<dbReference type="InterPro" id="IPR012882">
    <property type="entry name" value="Fmp46"/>
</dbReference>
<dbReference type="Gene3D" id="3.40.30.10">
    <property type="entry name" value="Glutaredoxin"/>
    <property type="match status" value="1"/>
</dbReference>
<keyword evidence="4" id="KW-0809">Transit peptide</keyword>
<dbReference type="EMBL" id="MU864930">
    <property type="protein sequence ID" value="KAK4466643.1"/>
    <property type="molecule type" value="Genomic_DNA"/>
</dbReference>
<dbReference type="SUPFAM" id="SSF52833">
    <property type="entry name" value="Thioredoxin-like"/>
    <property type="match status" value="1"/>
</dbReference>
<keyword evidence="8" id="KW-1185">Reference proteome</keyword>
<dbReference type="GO" id="GO:0016491">
    <property type="term" value="F:oxidoreductase activity"/>
    <property type="evidence" value="ECO:0007669"/>
    <property type="project" value="UniProtKB-KW"/>
</dbReference>
<dbReference type="GO" id="GO:0005739">
    <property type="term" value="C:mitochondrion"/>
    <property type="evidence" value="ECO:0007669"/>
    <property type="project" value="UniProtKB-SubCell"/>
</dbReference>
<keyword evidence="5" id="KW-0560">Oxidoreductase</keyword>
<dbReference type="AlphaFoldDB" id="A0AAV9I1P6"/>
<dbReference type="PANTHER" id="PTHR28071">
    <property type="entry name" value="REDOX PROTEIN FMP46, MITOCHONDRIAL-RELATED"/>
    <property type="match status" value="1"/>
</dbReference>
<protein>
    <submittedName>
        <fullName evidence="7">Duf1687 domain protein</fullName>
    </submittedName>
</protein>
<evidence type="ECO:0000256" key="2">
    <source>
        <dbReference type="ARBA" id="ARBA00004173"/>
    </source>
</evidence>
<evidence type="ECO:0000256" key="1">
    <source>
        <dbReference type="ARBA" id="ARBA00002963"/>
    </source>
</evidence>
<reference evidence="7" key="1">
    <citation type="journal article" date="2023" name="Mol. Phylogenet. Evol.">
        <title>Genome-scale phylogeny and comparative genomics of the fungal order Sordariales.</title>
        <authorList>
            <person name="Hensen N."/>
            <person name="Bonometti L."/>
            <person name="Westerberg I."/>
            <person name="Brannstrom I.O."/>
            <person name="Guillou S."/>
            <person name="Cros-Aarteil S."/>
            <person name="Calhoun S."/>
            <person name="Haridas S."/>
            <person name="Kuo A."/>
            <person name="Mondo S."/>
            <person name="Pangilinan J."/>
            <person name="Riley R."/>
            <person name="LaButti K."/>
            <person name="Andreopoulos B."/>
            <person name="Lipzen A."/>
            <person name="Chen C."/>
            <person name="Yan M."/>
            <person name="Daum C."/>
            <person name="Ng V."/>
            <person name="Clum A."/>
            <person name="Steindorff A."/>
            <person name="Ohm R.A."/>
            <person name="Martin F."/>
            <person name="Silar P."/>
            <person name="Natvig D.O."/>
            <person name="Lalanne C."/>
            <person name="Gautier V."/>
            <person name="Ament-Velasquez S.L."/>
            <person name="Kruys A."/>
            <person name="Hutchinson M.I."/>
            <person name="Powell A.J."/>
            <person name="Barry K."/>
            <person name="Miller A.N."/>
            <person name="Grigoriev I.V."/>
            <person name="Debuchy R."/>
            <person name="Gladieux P."/>
            <person name="Hiltunen Thoren M."/>
            <person name="Johannesson H."/>
        </authorList>
    </citation>
    <scope>NUCLEOTIDE SEQUENCE</scope>
    <source>
        <strain evidence="7">PSN324</strain>
    </source>
</reference>